<dbReference type="RefSeq" id="WP_348395231.1">
    <property type="nucleotide sequence ID" value="NZ_CP136600.1"/>
</dbReference>
<dbReference type="SUPFAM" id="SSF101744">
    <property type="entry name" value="Rof/RNase P subunit-like"/>
    <property type="match status" value="1"/>
</dbReference>
<proteinExistence type="predicted"/>
<organism evidence="1 2">
    <name type="scientific">Thalassotalea fonticola</name>
    <dbReference type="NCBI Taxonomy" id="3065649"/>
    <lineage>
        <taxon>Bacteria</taxon>
        <taxon>Pseudomonadati</taxon>
        <taxon>Pseudomonadota</taxon>
        <taxon>Gammaproteobacteria</taxon>
        <taxon>Alteromonadales</taxon>
        <taxon>Colwelliaceae</taxon>
        <taxon>Thalassotalea</taxon>
    </lineage>
</organism>
<dbReference type="Gene3D" id="2.30.30.400">
    <property type="entry name" value="Rof-like"/>
    <property type="match status" value="1"/>
</dbReference>
<dbReference type="EMBL" id="CP136600">
    <property type="protein sequence ID" value="WOH36418.1"/>
    <property type="molecule type" value="Genomic_DNA"/>
</dbReference>
<dbReference type="InterPro" id="IPR009778">
    <property type="entry name" value="ROF"/>
</dbReference>
<dbReference type="Pfam" id="PF07073">
    <property type="entry name" value="ROF"/>
    <property type="match status" value="1"/>
</dbReference>
<evidence type="ECO:0000313" key="2">
    <source>
        <dbReference type="Proteomes" id="UP001301442"/>
    </source>
</evidence>
<accession>A0ABZ0GM29</accession>
<gene>
    <name evidence="1" type="ORF">RI844_13680</name>
</gene>
<evidence type="ECO:0000313" key="1">
    <source>
        <dbReference type="EMBL" id="WOH36418.1"/>
    </source>
</evidence>
<dbReference type="Proteomes" id="UP001301442">
    <property type="component" value="Chromosome"/>
</dbReference>
<reference evidence="1 2" key="1">
    <citation type="submission" date="2023-09" db="EMBL/GenBank/DDBJ databases">
        <authorList>
            <person name="Qi X."/>
        </authorList>
    </citation>
    <scope>NUCLEOTIDE SEQUENCE [LARGE SCALE GENOMIC DNA]</scope>
    <source>
        <strain evidence="1 2">S1-1</strain>
    </source>
</reference>
<sequence length="81" mass="9343">MISCEQHDYVEIACMYNYLIRLTLNSGDEFEGVALEVKRNKSREECVKIKINNTESLFVLDSVSKIEALVDNPHFKVVSFK</sequence>
<protein>
    <submittedName>
        <fullName evidence="1">Rho-binding antiterminator</fullName>
    </submittedName>
</protein>
<dbReference type="InterPro" id="IPR023534">
    <property type="entry name" value="Rof/RNase_P-like"/>
</dbReference>
<dbReference type="InterPro" id="IPR038626">
    <property type="entry name" value="Rof-like_sf"/>
</dbReference>
<name>A0ABZ0GM29_9GAMM</name>
<keyword evidence="2" id="KW-1185">Reference proteome</keyword>